<dbReference type="EMBL" id="VNIQ01000006">
    <property type="protein sequence ID" value="TYQ02493.1"/>
    <property type="molecule type" value="Genomic_DNA"/>
</dbReference>
<dbReference type="InterPro" id="IPR026898">
    <property type="entry name" value="PrsW"/>
</dbReference>
<organism evidence="1">
    <name type="scientific">Nocardia globerula</name>
    <dbReference type="NCBI Taxonomy" id="1818"/>
    <lineage>
        <taxon>Bacteria</taxon>
        <taxon>Bacillati</taxon>
        <taxon>Actinomycetota</taxon>
        <taxon>Actinomycetes</taxon>
        <taxon>Mycobacteriales</taxon>
        <taxon>Nocardiaceae</taxon>
        <taxon>Nocardia</taxon>
    </lineage>
</organism>
<dbReference type="Pfam" id="PF13367">
    <property type="entry name" value="PrsW-protease"/>
    <property type="match status" value="1"/>
</dbReference>
<evidence type="ECO:0000313" key="1">
    <source>
        <dbReference type="EMBL" id="TYQ02493.1"/>
    </source>
</evidence>
<dbReference type="PANTHER" id="PTHR36844:SF1">
    <property type="entry name" value="PROTEASE PRSW"/>
    <property type="match status" value="1"/>
</dbReference>
<protein>
    <submittedName>
        <fullName evidence="1">RsiW-degrading membrane proteinase PrsW (M82 family)</fullName>
    </submittedName>
</protein>
<gene>
    <name evidence="1" type="ORF">FNL38_106313</name>
</gene>
<sequence>MSADLLETRSQALEATAWGEKFRFIQPRNVVFWIYLWMCGVGVVKAWQMFAPYSGYFGQALLVAGVVSVISAAVWTWWFRHIDRYERQPVGLVLTGFVWGASAATFTIAISGNSALGSLYSKLFGQVWAEDWQAGLSAPFVEETAKGIGIVVLLALAPRLVRTATDGLLLGAFIGLGFQTSEDFLYSVVGATQGFGAHQTDGLIGSIALRAYSDIVSHPLFTALFCAGVIYLIGTPAQPRKIRRGLALIVAPILIHGVWDSMLALAGGNSSIVLVVMVGDIIFALTALWIAFVWAHPRESHFVRDVLAPEIESGVLTDDEVTAAGGWRQQRAYVRAAQTRPERRQRRHIVRAALDLCGDLAVSKGLDSPEVVEARNEITRLRHGIAAGSQSSVGTSSA</sequence>
<dbReference type="GO" id="GO:0008233">
    <property type="term" value="F:peptidase activity"/>
    <property type="evidence" value="ECO:0007669"/>
    <property type="project" value="InterPro"/>
</dbReference>
<dbReference type="PANTHER" id="PTHR36844">
    <property type="entry name" value="PROTEASE PRSW"/>
    <property type="match status" value="1"/>
</dbReference>
<name>A0A652YLJ5_NOCGL</name>
<comment type="caution">
    <text evidence="1">The sequence shown here is derived from an EMBL/GenBank/DDBJ whole genome shotgun (WGS) entry which is preliminary data.</text>
</comment>
<proteinExistence type="predicted"/>
<reference evidence="1" key="1">
    <citation type="submission" date="2019-07" db="EMBL/GenBank/DDBJ databases">
        <title>Genomic Encyclopedia of Type Strains, Phase IV (KMG-IV): sequencing the most valuable type-strain genomes for metagenomic binning, comparative biology and taxonomic classification.</title>
        <authorList>
            <person name="Goeker M."/>
        </authorList>
    </citation>
    <scope>NUCLEOTIDE SEQUENCE</scope>
    <source>
        <strain evidence="1">DSM 44596</strain>
    </source>
</reference>
<dbReference type="AlphaFoldDB" id="A0A652YLJ5"/>
<accession>A0A652YLJ5</accession>